<dbReference type="EMBL" id="CP041372">
    <property type="protein sequence ID" value="QKS70523.1"/>
    <property type="molecule type" value="Genomic_DNA"/>
</dbReference>
<dbReference type="InterPro" id="IPR011051">
    <property type="entry name" value="RmlC_Cupin_sf"/>
</dbReference>
<dbReference type="RefSeq" id="WP_176008559.1">
    <property type="nucleotide sequence ID" value="NZ_CP041372.2"/>
</dbReference>
<evidence type="ECO:0000259" key="1">
    <source>
        <dbReference type="Pfam" id="PF06172"/>
    </source>
</evidence>
<dbReference type="KEGG" id="psua:FLK61_27620"/>
<dbReference type="Proteomes" id="UP000318138">
    <property type="component" value="Chromosome"/>
</dbReference>
<feature type="domain" description="DUF985" evidence="1">
    <location>
        <begin position="7"/>
        <end position="134"/>
    </location>
</feature>
<evidence type="ECO:0000313" key="3">
    <source>
        <dbReference type="Proteomes" id="UP000318138"/>
    </source>
</evidence>
<evidence type="ECO:0000313" key="2">
    <source>
        <dbReference type="EMBL" id="QKS70523.1"/>
    </source>
</evidence>
<dbReference type="Pfam" id="PF06172">
    <property type="entry name" value="Cupin_5"/>
    <property type="match status" value="1"/>
</dbReference>
<protein>
    <submittedName>
        <fullName evidence="2">Cupin domain-containing protein</fullName>
    </submittedName>
</protein>
<dbReference type="InterPro" id="IPR014710">
    <property type="entry name" value="RmlC-like_jellyroll"/>
</dbReference>
<keyword evidence="3" id="KW-1185">Reference proteome</keyword>
<accession>A0A859FAZ3</accession>
<dbReference type="SUPFAM" id="SSF51182">
    <property type="entry name" value="RmlC-like cupins"/>
    <property type="match status" value="1"/>
</dbReference>
<dbReference type="PANTHER" id="PTHR33387:SF3">
    <property type="entry name" value="DUF985 DOMAIN-CONTAINING PROTEIN"/>
    <property type="match status" value="1"/>
</dbReference>
<dbReference type="CDD" id="cd06121">
    <property type="entry name" value="cupin_YML079wp"/>
    <property type="match status" value="1"/>
</dbReference>
<dbReference type="Gene3D" id="2.60.120.10">
    <property type="entry name" value="Jelly Rolls"/>
    <property type="match status" value="1"/>
</dbReference>
<reference evidence="3" key="1">
    <citation type="submission" date="2019-07" db="EMBL/GenBank/DDBJ databases">
        <title>Bacillus alkalisoli sp. nov. isolated from saline soil.</title>
        <authorList>
            <person name="Sun J.-Q."/>
            <person name="Xu L."/>
        </authorList>
    </citation>
    <scope>NUCLEOTIDE SEQUENCE [LARGE SCALE GENOMIC DNA]</scope>
    <source>
        <strain evidence="3">M4U3P1</strain>
    </source>
</reference>
<gene>
    <name evidence="2" type="ORF">FLK61_27620</name>
</gene>
<proteinExistence type="predicted"/>
<sequence length="154" mass="17661">MASKEYYLNSFEMIPHPEGGYYKEIERSTDILTLEDGRVRPAYTSIHFLLTKESPSKLHRLKSDEVWYFHDGSPLTVHMITPDGDYVKETLQSDGRLQLTVPKGTIFGSSVETDFAFVSCMVSPGFDFEDFELFTKADLLPIFPEHEEVIKKLT</sequence>
<dbReference type="PANTHER" id="PTHR33387">
    <property type="entry name" value="RMLC-LIKE JELLY ROLL FOLD PROTEIN"/>
    <property type="match status" value="1"/>
</dbReference>
<dbReference type="InterPro" id="IPR009327">
    <property type="entry name" value="Cupin_DUF985"/>
</dbReference>
<dbReference type="InterPro" id="IPR039935">
    <property type="entry name" value="YML079W-like"/>
</dbReference>
<dbReference type="AlphaFoldDB" id="A0A859FAZ3"/>
<name>A0A859FAZ3_9BACI</name>
<organism evidence="2 3">
    <name type="scientific">Paenalkalicoccus suaedae</name>
    <dbReference type="NCBI Taxonomy" id="2592382"/>
    <lineage>
        <taxon>Bacteria</taxon>
        <taxon>Bacillati</taxon>
        <taxon>Bacillota</taxon>
        <taxon>Bacilli</taxon>
        <taxon>Bacillales</taxon>
        <taxon>Bacillaceae</taxon>
        <taxon>Paenalkalicoccus</taxon>
    </lineage>
</organism>